<dbReference type="GO" id="GO:0042602">
    <property type="term" value="F:riboflavin reductase (NADPH) activity"/>
    <property type="evidence" value="ECO:0007669"/>
    <property type="project" value="TreeGrafter"/>
</dbReference>
<proteinExistence type="predicted"/>
<feature type="domain" description="Flavin reductase like" evidence="2">
    <location>
        <begin position="21"/>
        <end position="167"/>
    </location>
</feature>
<reference evidence="3 4" key="1">
    <citation type="submission" date="2019-12" db="EMBL/GenBank/DDBJ databases">
        <title>Nocardia macrotermitis sp. nov. and Nocardia aurantia sp. nov., isolated from the gut of the fungus growing-termite Macrotermes natalensis.</title>
        <authorList>
            <person name="Christine B."/>
            <person name="Rene B."/>
        </authorList>
    </citation>
    <scope>NUCLEOTIDE SEQUENCE [LARGE SCALE GENOMIC DNA]</scope>
    <source>
        <strain evidence="3 4">DSM 102126</strain>
    </source>
</reference>
<dbReference type="Gene3D" id="2.30.110.10">
    <property type="entry name" value="Electron Transport, Fmn-binding Protein, Chain A"/>
    <property type="match status" value="1"/>
</dbReference>
<dbReference type="AlphaFoldDB" id="A0A6I4WAU0"/>
<dbReference type="SMART" id="SM00903">
    <property type="entry name" value="Flavin_Reduct"/>
    <property type="match status" value="1"/>
</dbReference>
<keyword evidence="1" id="KW-0560">Oxidoreductase</keyword>
<dbReference type="OrthoDB" id="9792858at2"/>
<evidence type="ECO:0000256" key="1">
    <source>
        <dbReference type="ARBA" id="ARBA00023002"/>
    </source>
</evidence>
<dbReference type="RefSeq" id="WP_161104093.1">
    <property type="nucleotide sequence ID" value="NZ_JBHLYI010000004.1"/>
</dbReference>
<dbReference type="PANTHER" id="PTHR30466">
    <property type="entry name" value="FLAVIN REDUCTASE"/>
    <property type="match status" value="1"/>
</dbReference>
<dbReference type="GO" id="GO:0006208">
    <property type="term" value="P:pyrimidine nucleobase catabolic process"/>
    <property type="evidence" value="ECO:0007669"/>
    <property type="project" value="TreeGrafter"/>
</dbReference>
<dbReference type="InterPro" id="IPR012349">
    <property type="entry name" value="Split_barrel_FMN-bd"/>
</dbReference>
<organism evidence="3 4">
    <name type="scientific">Actinomadura rayongensis</name>
    <dbReference type="NCBI Taxonomy" id="1429076"/>
    <lineage>
        <taxon>Bacteria</taxon>
        <taxon>Bacillati</taxon>
        <taxon>Actinomycetota</taxon>
        <taxon>Actinomycetes</taxon>
        <taxon>Streptosporangiales</taxon>
        <taxon>Thermomonosporaceae</taxon>
        <taxon>Actinomadura</taxon>
    </lineage>
</organism>
<dbReference type="Proteomes" id="UP000431901">
    <property type="component" value="Unassembled WGS sequence"/>
</dbReference>
<dbReference type="InterPro" id="IPR050268">
    <property type="entry name" value="NADH-dep_flavin_reductase"/>
</dbReference>
<name>A0A6I4WAU0_9ACTN</name>
<sequence>MTGTATARPVPVTGDSFRDALARHAAGVVVVTARPDGATPEGLTATSFTSVSLDPPLVSFYVAGSSTTFPRLRRAATFAVNVLRHDQADLAARFASRDVDRFAAPTRWRPGPQGEPLLEDVAVRLRCAWHSVREIGDHLLVVGHVTGVELGADDDLPLLYHRGRFGRFTAHRRHH</sequence>
<evidence type="ECO:0000259" key="2">
    <source>
        <dbReference type="SMART" id="SM00903"/>
    </source>
</evidence>
<dbReference type="Pfam" id="PF01613">
    <property type="entry name" value="Flavin_Reduct"/>
    <property type="match status" value="1"/>
</dbReference>
<dbReference type="EMBL" id="WUTW01000003">
    <property type="protein sequence ID" value="MXQ65880.1"/>
    <property type="molecule type" value="Genomic_DNA"/>
</dbReference>
<dbReference type="GO" id="GO:0010181">
    <property type="term" value="F:FMN binding"/>
    <property type="evidence" value="ECO:0007669"/>
    <property type="project" value="InterPro"/>
</dbReference>
<dbReference type="InterPro" id="IPR002563">
    <property type="entry name" value="Flavin_Rdtase-like_dom"/>
</dbReference>
<evidence type="ECO:0000313" key="3">
    <source>
        <dbReference type="EMBL" id="MXQ65880.1"/>
    </source>
</evidence>
<evidence type="ECO:0000313" key="4">
    <source>
        <dbReference type="Proteomes" id="UP000431901"/>
    </source>
</evidence>
<gene>
    <name evidence="3" type="ORF">GQ466_17810</name>
</gene>
<protein>
    <submittedName>
        <fullName evidence="3">Flavin reductase</fullName>
    </submittedName>
</protein>
<dbReference type="PANTHER" id="PTHR30466:SF1">
    <property type="entry name" value="FMN REDUCTASE (NADH) RUTF"/>
    <property type="match status" value="1"/>
</dbReference>
<comment type="caution">
    <text evidence="3">The sequence shown here is derived from an EMBL/GenBank/DDBJ whole genome shotgun (WGS) entry which is preliminary data.</text>
</comment>
<accession>A0A6I4WAU0</accession>
<dbReference type="SUPFAM" id="SSF50475">
    <property type="entry name" value="FMN-binding split barrel"/>
    <property type="match status" value="1"/>
</dbReference>
<keyword evidence="4" id="KW-1185">Reference proteome</keyword>